<evidence type="ECO:0000313" key="14">
    <source>
        <dbReference type="Proteomes" id="UP000285301"/>
    </source>
</evidence>
<evidence type="ECO:0000256" key="2">
    <source>
        <dbReference type="ARBA" id="ARBA00009045"/>
    </source>
</evidence>
<feature type="transmembrane region" description="Helical" evidence="8">
    <location>
        <begin position="142"/>
        <end position="161"/>
    </location>
</feature>
<reference evidence="12 14" key="1">
    <citation type="journal article" date="2018" name="Gigascience">
        <title>Genomes of trombidid mites reveal novel predicted allergens and laterally-transferred genes associated with secondary metabolism.</title>
        <authorList>
            <person name="Dong X."/>
            <person name="Chaisiri K."/>
            <person name="Xia D."/>
            <person name="Armstrong S.D."/>
            <person name="Fang Y."/>
            <person name="Donnelly M.J."/>
            <person name="Kadowaki T."/>
            <person name="McGarry J.W."/>
            <person name="Darby A.C."/>
            <person name="Makepeace B.L."/>
        </authorList>
    </citation>
    <scope>NUCLEOTIDE SEQUENCE [LARGE SCALE GENOMIC DNA]</scope>
    <source>
        <strain evidence="12">UoL-WK</strain>
    </source>
</reference>
<keyword evidence="4 8" id="KW-0812">Transmembrane</keyword>
<feature type="domain" description="Peptidase S54 rhomboid" evidence="9">
    <location>
        <begin position="72"/>
        <end position="214"/>
    </location>
</feature>
<evidence type="ECO:0000313" key="11">
    <source>
        <dbReference type="EMBL" id="RWS11851.1"/>
    </source>
</evidence>
<dbReference type="EMBL" id="NCKU01001348">
    <property type="protein sequence ID" value="RWS12354.1"/>
    <property type="molecule type" value="Genomic_DNA"/>
</dbReference>
<gene>
    <name evidence="13" type="ORF">B4U79_04655</name>
    <name evidence="12" type="ORF">B4U79_10198</name>
    <name evidence="10" type="ORF">B4U79_11332</name>
    <name evidence="11" type="ORF">B4U79_15740</name>
</gene>
<dbReference type="EMBL" id="NCKU01001555">
    <property type="protein sequence ID" value="RWS11826.1"/>
    <property type="molecule type" value="Genomic_DNA"/>
</dbReference>
<dbReference type="PANTHER" id="PTHR43066:SF1">
    <property type="entry name" value="RHOMBOID PROTEIN 2"/>
    <property type="match status" value="1"/>
</dbReference>
<feature type="transmembrane region" description="Helical" evidence="8">
    <location>
        <begin position="111"/>
        <end position="130"/>
    </location>
</feature>
<evidence type="ECO:0000313" key="13">
    <source>
        <dbReference type="EMBL" id="RWS12354.1"/>
    </source>
</evidence>
<dbReference type="InterPro" id="IPR035952">
    <property type="entry name" value="Rhomboid-like_sf"/>
</dbReference>
<dbReference type="EMBL" id="NCKU01001544">
    <property type="protein sequence ID" value="RWS11851.1"/>
    <property type="molecule type" value="Genomic_DNA"/>
</dbReference>
<evidence type="ECO:0000256" key="7">
    <source>
        <dbReference type="ARBA" id="ARBA00023136"/>
    </source>
</evidence>
<name>A0A3S3Q1I1_9ACAR</name>
<dbReference type="InterPro" id="IPR022764">
    <property type="entry name" value="Peptidase_S54_rhomboid_dom"/>
</dbReference>
<evidence type="ECO:0000256" key="1">
    <source>
        <dbReference type="ARBA" id="ARBA00004141"/>
    </source>
</evidence>
<comment type="caution">
    <text evidence="12">The sequence shown here is derived from an EMBL/GenBank/DDBJ whole genome shotgun (WGS) entry which is preliminary data.</text>
</comment>
<sequence length="259" mass="30008">MRPNRRYGERQPSFAILLLLHEMFRTANESGIPPVTCCFIVGQILLFMRYIQVPWSVWDVCISVDKAFWSKDWKRFVFSAFEHADDWHLYYNMVSFLAKGRTLERRFGSKYFLYLLIVFTIMTNITYVTVSYALSELLLDHSYSRTCAVGFSGVIFALKVLTTHYWPSGGHSFMGISITSKYVVWSELILIQLISPNASFVGHLSGIIVGLAYIHGPLKQLMDLVATPPYPTSDNFQSFHQPSYPDLDTLRNLRRQRYR</sequence>
<dbReference type="FunFam" id="1.20.1540.10:FF:000008">
    <property type="entry name" value="RHOMBOID-like protein 13"/>
    <property type="match status" value="1"/>
</dbReference>
<evidence type="ECO:0000259" key="9">
    <source>
        <dbReference type="Pfam" id="PF01694"/>
    </source>
</evidence>
<keyword evidence="14" id="KW-1185">Reference proteome</keyword>
<accession>A0A3S3Q1I1</accession>
<proteinExistence type="inferred from homology"/>
<comment type="similarity">
    <text evidence="2">Belongs to the peptidase S54 family.</text>
</comment>
<dbReference type="STRING" id="1965070.A0A3S3Q1I1"/>
<keyword evidence="3" id="KW-0645">Protease</keyword>
<dbReference type="Gene3D" id="1.20.1540.10">
    <property type="entry name" value="Rhomboid-like"/>
    <property type="match status" value="1"/>
</dbReference>
<dbReference type="AlphaFoldDB" id="A0A3S3Q1I1"/>
<dbReference type="SUPFAM" id="SSF144091">
    <property type="entry name" value="Rhomboid-like"/>
    <property type="match status" value="1"/>
</dbReference>
<dbReference type="GO" id="GO:0004252">
    <property type="term" value="F:serine-type endopeptidase activity"/>
    <property type="evidence" value="ECO:0007669"/>
    <property type="project" value="InterPro"/>
</dbReference>
<evidence type="ECO:0000313" key="10">
    <source>
        <dbReference type="EMBL" id="RWS11826.1"/>
    </source>
</evidence>
<dbReference type="EMBL" id="NCKU01001425">
    <property type="protein sequence ID" value="RWS12127.1"/>
    <property type="molecule type" value="Genomic_DNA"/>
</dbReference>
<dbReference type="OrthoDB" id="10257275at2759"/>
<dbReference type="PANTHER" id="PTHR43066">
    <property type="entry name" value="RHOMBOID-RELATED PROTEIN"/>
    <property type="match status" value="1"/>
</dbReference>
<reference evidence="12" key="2">
    <citation type="submission" date="2018-11" db="EMBL/GenBank/DDBJ databases">
        <title>Trombidioid mite genomics.</title>
        <authorList>
            <person name="Dong X."/>
        </authorList>
    </citation>
    <scope>NUCLEOTIDE SEQUENCE</scope>
    <source>
        <strain evidence="12">UoL-WK</strain>
    </source>
</reference>
<evidence type="ECO:0000256" key="5">
    <source>
        <dbReference type="ARBA" id="ARBA00022801"/>
    </source>
</evidence>
<evidence type="ECO:0000256" key="3">
    <source>
        <dbReference type="ARBA" id="ARBA00022670"/>
    </source>
</evidence>
<evidence type="ECO:0000256" key="4">
    <source>
        <dbReference type="ARBA" id="ARBA00022692"/>
    </source>
</evidence>
<protein>
    <recommendedName>
        <fullName evidence="9">Peptidase S54 rhomboid domain-containing protein</fullName>
    </recommendedName>
</protein>
<keyword evidence="6 8" id="KW-1133">Transmembrane helix</keyword>
<keyword evidence="7 8" id="KW-0472">Membrane</keyword>
<dbReference type="GO" id="GO:0006508">
    <property type="term" value="P:proteolysis"/>
    <property type="evidence" value="ECO:0007669"/>
    <property type="project" value="UniProtKB-KW"/>
</dbReference>
<organism evidence="12 14">
    <name type="scientific">Dinothrombium tinctorium</name>
    <dbReference type="NCBI Taxonomy" id="1965070"/>
    <lineage>
        <taxon>Eukaryota</taxon>
        <taxon>Metazoa</taxon>
        <taxon>Ecdysozoa</taxon>
        <taxon>Arthropoda</taxon>
        <taxon>Chelicerata</taxon>
        <taxon>Arachnida</taxon>
        <taxon>Acari</taxon>
        <taxon>Acariformes</taxon>
        <taxon>Trombidiformes</taxon>
        <taxon>Prostigmata</taxon>
        <taxon>Anystina</taxon>
        <taxon>Parasitengona</taxon>
        <taxon>Trombidioidea</taxon>
        <taxon>Trombidiidae</taxon>
        <taxon>Dinothrombium</taxon>
    </lineage>
</organism>
<evidence type="ECO:0000256" key="6">
    <source>
        <dbReference type="ARBA" id="ARBA00022989"/>
    </source>
</evidence>
<dbReference type="Proteomes" id="UP000285301">
    <property type="component" value="Unassembled WGS sequence"/>
</dbReference>
<keyword evidence="5" id="KW-0378">Hydrolase</keyword>
<evidence type="ECO:0000256" key="8">
    <source>
        <dbReference type="SAM" id="Phobius"/>
    </source>
</evidence>
<dbReference type="Pfam" id="PF01694">
    <property type="entry name" value="Rhomboid"/>
    <property type="match status" value="1"/>
</dbReference>
<comment type="subcellular location">
    <subcellularLocation>
        <location evidence="1">Membrane</location>
        <topology evidence="1">Multi-pass membrane protein</topology>
    </subcellularLocation>
</comment>
<evidence type="ECO:0000313" key="12">
    <source>
        <dbReference type="EMBL" id="RWS12127.1"/>
    </source>
</evidence>
<dbReference type="GO" id="GO:0016020">
    <property type="term" value="C:membrane"/>
    <property type="evidence" value="ECO:0007669"/>
    <property type="project" value="UniProtKB-SubCell"/>
</dbReference>